<evidence type="ECO:0000313" key="3">
    <source>
        <dbReference type="EMBL" id="MOY46410.1"/>
    </source>
</evidence>
<dbReference type="GO" id="GO:0008270">
    <property type="term" value="F:zinc ion binding"/>
    <property type="evidence" value="ECO:0007669"/>
    <property type="project" value="InterPro"/>
</dbReference>
<reference evidence="3" key="1">
    <citation type="submission" date="2019-04" db="EMBL/GenBank/DDBJ databases">
        <title>Analysis of the testis transcriptome of the Chagas disease vector Rhodnius prolixus.</title>
        <authorList>
            <person name="Cesar J."/>
            <person name="Ribeiro J.M."/>
            <person name="Pereira M.H."/>
            <person name="Araujo R.N."/>
            <person name="Gontijo N.F."/>
            <person name="Pessoa G."/>
            <person name="Sant'Anna M.V."/>
            <person name="Sorgine M.H."/>
            <person name="Majerowicz D."/>
            <person name="Carvalho A.B."/>
            <person name="Braz G."/>
            <person name="Mesquita R."/>
            <person name="Lagerblad P.O."/>
            <person name="Koerich L.B."/>
        </authorList>
    </citation>
    <scope>NUCLEOTIDE SEQUENCE</scope>
</reference>
<dbReference type="PROSITE" id="PS00028">
    <property type="entry name" value="ZINC_FINGER_C2H2_1"/>
    <property type="match status" value="1"/>
</dbReference>
<feature type="domain" description="C2H2-type" evidence="2">
    <location>
        <begin position="79"/>
        <end position="101"/>
    </location>
</feature>
<accession>A0A4P6DCS6</accession>
<dbReference type="VEuPathDB" id="VectorBase:RPRC013471"/>
<dbReference type="GO" id="GO:0003676">
    <property type="term" value="F:nucleic acid binding"/>
    <property type="evidence" value="ECO:0007669"/>
    <property type="project" value="InterPro"/>
</dbReference>
<dbReference type="PANTHER" id="PTHR46786:SF1">
    <property type="entry name" value="ZINC FINGER MATRIN-TYPE PROTEIN 3"/>
    <property type="match status" value="1"/>
</dbReference>
<dbReference type="SUPFAM" id="SSF57667">
    <property type="entry name" value="beta-beta-alpha zinc fingers"/>
    <property type="match status" value="3"/>
</dbReference>
<dbReference type="InterPro" id="IPR052644">
    <property type="entry name" value="ZMAT3"/>
</dbReference>
<name>A0A4P6DCS6_RHOPR</name>
<dbReference type="InterPro" id="IPR036236">
    <property type="entry name" value="Znf_C2H2_sf"/>
</dbReference>
<dbReference type="InterPro" id="IPR013087">
    <property type="entry name" value="Znf_C2H2_type"/>
</dbReference>
<dbReference type="EMBL" id="GHKJ01001380">
    <property type="protein sequence ID" value="MOY46410.1"/>
    <property type="molecule type" value="Transcribed_RNA"/>
</dbReference>
<dbReference type="InterPro" id="IPR003604">
    <property type="entry name" value="Matrin/U1-like-C_Znf_C2H2"/>
</dbReference>
<dbReference type="AlphaFoldDB" id="A0A4P6DCS6"/>
<evidence type="ECO:0000259" key="2">
    <source>
        <dbReference type="PROSITE" id="PS00028"/>
    </source>
</evidence>
<dbReference type="Gene3D" id="3.30.160.60">
    <property type="entry name" value="Classic Zinc Finger"/>
    <property type="match status" value="3"/>
</dbReference>
<evidence type="ECO:0000256" key="1">
    <source>
        <dbReference type="SAM" id="MobiDB-lite"/>
    </source>
</evidence>
<feature type="region of interest" description="Disordered" evidence="1">
    <location>
        <begin position="292"/>
        <end position="312"/>
    </location>
</feature>
<protein>
    <recommendedName>
        <fullName evidence="2">C2H2-type domain-containing protein</fullName>
    </recommendedName>
</protein>
<dbReference type="PANTHER" id="PTHR46786">
    <property type="entry name" value="ZINC FINGER MATRIN-TYPE PROTEIN 3"/>
    <property type="match status" value="1"/>
</dbReference>
<dbReference type="SMART" id="SM00451">
    <property type="entry name" value="ZnF_U1"/>
    <property type="match status" value="3"/>
</dbReference>
<feature type="compositionally biased region" description="Polar residues" evidence="1">
    <location>
        <begin position="349"/>
        <end position="366"/>
    </location>
</feature>
<sequence>MDASCYYYCYDPNSIYSFPTQVPSIVNYQNPNDGQLDAYSFYASSNFDNNQTDEDEAFRDPDTIPLPKDLTDLFKPLECELCGVQVTSETSAFTHYEGKVHIKNVNAYMKEHYNVEGSLQLKKERFIPVKCDVCNIELTSKVVYQQHFSGKQHQKNLRKIQYKLPTAMAEDIFTEGALASIKDLPPPPLPPVLSDFVCEICNITTNTEHQLNLHKSGQKHKKKMKKLLESKLDSALNAFYCGEWPEASESKGYSASAAPFVENPEMDYPLQFNDFQETFPAGSIEARIGSNDSLSAPTVAPGESDALPSSLEPKTIELPVELDIKGGKVLSSTAIFLQQLSVISQSANNKEDVTNSGLNLNNSESDSTGEKESAELCTKTTVESSSIDDSEPNANQMSNNLTNQSDVVKNSENPINDSVSNVSPSQNLEKESKCVDETATPANPDNNKDKKDSQLDQEITKLAIEEIEKESSNFQKIKASNKLSIPEDVITAREDQLNKNKCTFDKAGYRINVDIVKSKESSTNKKKMFVNLTKKET</sequence>
<proteinExistence type="predicted"/>
<dbReference type="Pfam" id="PF12874">
    <property type="entry name" value="zf-met"/>
    <property type="match status" value="3"/>
</dbReference>
<organism evidence="3">
    <name type="scientific">Rhodnius prolixus</name>
    <name type="common">Triatomid bug</name>
    <dbReference type="NCBI Taxonomy" id="13249"/>
    <lineage>
        <taxon>Eukaryota</taxon>
        <taxon>Metazoa</taxon>
        <taxon>Ecdysozoa</taxon>
        <taxon>Arthropoda</taxon>
        <taxon>Hexapoda</taxon>
        <taxon>Insecta</taxon>
        <taxon>Pterygota</taxon>
        <taxon>Neoptera</taxon>
        <taxon>Paraneoptera</taxon>
        <taxon>Hemiptera</taxon>
        <taxon>Heteroptera</taxon>
        <taxon>Panheteroptera</taxon>
        <taxon>Cimicomorpha</taxon>
        <taxon>Reduviidae</taxon>
        <taxon>Triatominae</taxon>
        <taxon>Rhodnius</taxon>
    </lineage>
</organism>
<dbReference type="SMART" id="SM00355">
    <property type="entry name" value="ZnF_C2H2"/>
    <property type="match status" value="3"/>
</dbReference>
<feature type="compositionally biased region" description="Polar residues" evidence="1">
    <location>
        <begin position="392"/>
        <end position="427"/>
    </location>
</feature>
<feature type="region of interest" description="Disordered" evidence="1">
    <location>
        <begin position="349"/>
        <end position="455"/>
    </location>
</feature>